<evidence type="ECO:0000313" key="2">
    <source>
        <dbReference type="EMBL" id="OBJ35731.1"/>
    </source>
</evidence>
<dbReference type="InterPro" id="IPR043968">
    <property type="entry name" value="SGNH"/>
</dbReference>
<name>A0A1A3GJZ0_MYCMU</name>
<evidence type="ECO:0000313" key="3">
    <source>
        <dbReference type="Proteomes" id="UP000093898"/>
    </source>
</evidence>
<proteinExistence type="predicted"/>
<dbReference type="SUPFAM" id="SSF52266">
    <property type="entry name" value="SGNH hydrolase"/>
    <property type="match status" value="1"/>
</dbReference>
<dbReference type="Pfam" id="PF19040">
    <property type="entry name" value="SGNH"/>
    <property type="match status" value="1"/>
</dbReference>
<gene>
    <name evidence="2" type="ORF">A5630_08815</name>
</gene>
<sequence length="319" mass="34394">MCIAFFAVIIAIAGCGHPGGNGEKPALEFGSVPATEAQVIAAVKEAETSKHLPAWITPNELVKSAEDDSSLWALPDCNPDYEVSSLTDINPCTVGAPAGAHTMVVIGDSNASMWARGLDYVGRRTDWRIIVLAKDNCGPATMTYYQWQLKRDLTECNAWQQWRMDQIKLLKPDMVVLSGWYDGDKGIAGPTRTFTPEMWRDALVTTVQQIPSDAKTVLLGDIPHITEPAGECLAQNSADISRCAQKASDVVPVYANDALRDAAAATGALYVDVTRWFCAQTCPAVIAGVVAYAGIYHTTHDYARYLSGVLEGALRPAMG</sequence>
<dbReference type="Proteomes" id="UP000093898">
    <property type="component" value="Unassembled WGS sequence"/>
</dbReference>
<dbReference type="EMBL" id="LZLC01000260">
    <property type="protein sequence ID" value="OBJ35731.1"/>
    <property type="molecule type" value="Genomic_DNA"/>
</dbReference>
<dbReference type="Gene3D" id="3.40.50.1110">
    <property type="entry name" value="SGNH hydrolase"/>
    <property type="match status" value="1"/>
</dbReference>
<accession>A0A1A3GJZ0</accession>
<dbReference type="InterPro" id="IPR036514">
    <property type="entry name" value="SGNH_hydro_sf"/>
</dbReference>
<reference evidence="2 3" key="1">
    <citation type="submission" date="2016-06" db="EMBL/GenBank/DDBJ databases">
        <authorList>
            <person name="Kjaerup R.B."/>
            <person name="Dalgaard T.S."/>
            <person name="Juul-Madsen H.R."/>
        </authorList>
    </citation>
    <scope>NUCLEOTIDE SEQUENCE [LARGE SCALE GENOMIC DNA]</scope>
    <source>
        <strain evidence="2 3">1127319.6</strain>
    </source>
</reference>
<organism evidence="2 3">
    <name type="scientific">Mycolicibacterium mucogenicum</name>
    <name type="common">Mycobacterium mucogenicum</name>
    <dbReference type="NCBI Taxonomy" id="56689"/>
    <lineage>
        <taxon>Bacteria</taxon>
        <taxon>Bacillati</taxon>
        <taxon>Actinomycetota</taxon>
        <taxon>Actinomycetes</taxon>
        <taxon>Mycobacteriales</taxon>
        <taxon>Mycobacteriaceae</taxon>
        <taxon>Mycolicibacterium</taxon>
    </lineage>
</organism>
<dbReference type="AlphaFoldDB" id="A0A1A3GJZ0"/>
<comment type="caution">
    <text evidence="2">The sequence shown here is derived from an EMBL/GenBank/DDBJ whole genome shotgun (WGS) entry which is preliminary data.</text>
</comment>
<protein>
    <recommendedName>
        <fullName evidence="1">SGNH domain-containing protein</fullName>
    </recommendedName>
</protein>
<feature type="domain" description="SGNH" evidence="1">
    <location>
        <begin position="88"/>
        <end position="310"/>
    </location>
</feature>
<evidence type="ECO:0000259" key="1">
    <source>
        <dbReference type="Pfam" id="PF19040"/>
    </source>
</evidence>